<dbReference type="EMBL" id="SEOQ01001757">
    <property type="protein sequence ID" value="TFY50629.1"/>
    <property type="molecule type" value="Genomic_DNA"/>
</dbReference>
<accession>A0A4Y9XQ34</accession>
<feature type="transmembrane region" description="Helical" evidence="1">
    <location>
        <begin position="81"/>
        <end position="103"/>
    </location>
</feature>
<evidence type="ECO:0000256" key="1">
    <source>
        <dbReference type="SAM" id="Phobius"/>
    </source>
</evidence>
<feature type="transmembrane region" description="Helical" evidence="1">
    <location>
        <begin position="142"/>
        <end position="161"/>
    </location>
</feature>
<evidence type="ECO:0000259" key="2">
    <source>
        <dbReference type="Pfam" id="PF20151"/>
    </source>
</evidence>
<organism evidence="3 4">
    <name type="scientific">Dentipellis fragilis</name>
    <dbReference type="NCBI Taxonomy" id="205917"/>
    <lineage>
        <taxon>Eukaryota</taxon>
        <taxon>Fungi</taxon>
        <taxon>Dikarya</taxon>
        <taxon>Basidiomycota</taxon>
        <taxon>Agaricomycotina</taxon>
        <taxon>Agaricomycetes</taxon>
        <taxon>Russulales</taxon>
        <taxon>Hericiaceae</taxon>
        <taxon>Dentipellis</taxon>
    </lineage>
</organism>
<protein>
    <recommendedName>
        <fullName evidence="2">DUF6533 domain-containing protein</fullName>
    </recommendedName>
</protein>
<dbReference type="AlphaFoldDB" id="A0A4Y9XQ34"/>
<reference evidence="3 4" key="1">
    <citation type="submission" date="2019-02" db="EMBL/GenBank/DDBJ databases">
        <title>Genome sequencing of the rare red list fungi Dentipellis fragilis.</title>
        <authorList>
            <person name="Buettner E."/>
            <person name="Kellner H."/>
        </authorList>
    </citation>
    <scope>NUCLEOTIDE SEQUENCE [LARGE SCALE GENOMIC DNA]</scope>
    <source>
        <strain evidence="3 4">DSM 105465</strain>
    </source>
</reference>
<feature type="transmembrane region" description="Helical" evidence="1">
    <location>
        <begin position="233"/>
        <end position="254"/>
    </location>
</feature>
<proteinExistence type="predicted"/>
<keyword evidence="1" id="KW-0812">Transmembrane</keyword>
<feature type="non-terminal residue" evidence="3">
    <location>
        <position position="255"/>
    </location>
</feature>
<evidence type="ECO:0000313" key="4">
    <source>
        <dbReference type="Proteomes" id="UP000298327"/>
    </source>
</evidence>
<dbReference type="OrthoDB" id="3350812at2759"/>
<keyword evidence="4" id="KW-1185">Reference proteome</keyword>
<dbReference type="InterPro" id="IPR045340">
    <property type="entry name" value="DUF6533"/>
</dbReference>
<keyword evidence="1" id="KW-0472">Membrane</keyword>
<evidence type="ECO:0000313" key="3">
    <source>
        <dbReference type="EMBL" id="TFY50629.1"/>
    </source>
</evidence>
<dbReference type="Pfam" id="PF20151">
    <property type="entry name" value="DUF6533"/>
    <property type="match status" value="1"/>
</dbReference>
<feature type="transmembrane region" description="Helical" evidence="1">
    <location>
        <begin position="193"/>
        <end position="212"/>
    </location>
</feature>
<keyword evidence="1" id="KW-1133">Transmembrane helix</keyword>
<dbReference type="Proteomes" id="UP000298327">
    <property type="component" value="Unassembled WGS sequence"/>
</dbReference>
<name>A0A4Y9XQ34_9AGAM</name>
<feature type="domain" description="DUF6533" evidence="2">
    <location>
        <begin position="32"/>
        <end position="67"/>
    </location>
</feature>
<sequence>MDMGEVALLSLTIQQARVNTYFDLALLRRAQVYDYCLTFSDEVELIWYSRWSVTKVLFFLNRHVPFVDIVIVIYHQAASNLFNEMCAILLSMNGWLFVGGLGVSEGISRNLKKINHGISNNILYEAILIFRAWAIWRRDKRIGLALGILFVIAWIFISIYLDKFLKSLEFTELGSILPRIQGCFVTKASSTLYVYYVILMSYETALMCVTLVKGIHHFQHSSSPFIILLYRDGILAYVYVFAIAVINVLVILLAA</sequence>
<comment type="caution">
    <text evidence="3">The sequence shown here is derived from an EMBL/GenBank/DDBJ whole genome shotgun (WGS) entry which is preliminary data.</text>
</comment>
<gene>
    <name evidence="3" type="ORF">EVG20_g11413</name>
</gene>